<dbReference type="EMBL" id="FOGI01000003">
    <property type="protein sequence ID" value="SER39825.1"/>
    <property type="molecule type" value="Genomic_DNA"/>
</dbReference>
<proteinExistence type="predicted"/>
<dbReference type="STRING" id="155974.SAMN04487818_103152"/>
<organism evidence="1 2">
    <name type="scientific">Actinokineospora terrae</name>
    <dbReference type="NCBI Taxonomy" id="155974"/>
    <lineage>
        <taxon>Bacteria</taxon>
        <taxon>Bacillati</taxon>
        <taxon>Actinomycetota</taxon>
        <taxon>Actinomycetes</taxon>
        <taxon>Pseudonocardiales</taxon>
        <taxon>Pseudonocardiaceae</taxon>
        <taxon>Actinokineospora</taxon>
    </lineage>
</organism>
<dbReference type="RefSeq" id="WP_092775619.1">
    <property type="nucleotide sequence ID" value="NZ_FOGI01000003.1"/>
</dbReference>
<keyword evidence="2" id="KW-1185">Reference proteome</keyword>
<sequence length="201" mass="22399">MPRKYGANEQATLIALMLANEEMTNPELRTRHGVVLDKPGRERLNRDGLLLSHTESTPFVHELTEAGIAWCEREITSIEPTPKSGGLTRVMFALVRVVIERLLQQNSLLGFLHPDDLESLILRVYRDLSVKPQDWVRLAKLRPELNGAEKSEVDEVLLGMVRAGGTHLAPDSNRKVLTEADHAAAIRIGGEDNHLMAVDES</sequence>
<dbReference type="AlphaFoldDB" id="A0A1H9NVX7"/>
<gene>
    <name evidence="1" type="ORF">SAMN04487818_103152</name>
</gene>
<accession>A0A1H9NVX7</accession>
<evidence type="ECO:0000313" key="1">
    <source>
        <dbReference type="EMBL" id="SER39825.1"/>
    </source>
</evidence>
<name>A0A1H9NVX7_9PSEU</name>
<evidence type="ECO:0000313" key="2">
    <source>
        <dbReference type="Proteomes" id="UP000199051"/>
    </source>
</evidence>
<reference evidence="2" key="1">
    <citation type="submission" date="2016-10" db="EMBL/GenBank/DDBJ databases">
        <authorList>
            <person name="Varghese N."/>
            <person name="Submissions S."/>
        </authorList>
    </citation>
    <scope>NUCLEOTIDE SEQUENCE [LARGE SCALE GENOMIC DNA]</scope>
    <source>
        <strain evidence="2">DSM 44260</strain>
    </source>
</reference>
<dbReference type="Proteomes" id="UP000199051">
    <property type="component" value="Unassembled WGS sequence"/>
</dbReference>
<protein>
    <submittedName>
        <fullName evidence="1">Uncharacterized protein</fullName>
    </submittedName>
</protein>